<sequence>MATTDLILGKFTLNATVTFQVYPSALYGDVFRNAVPTDIVSARGATKFGIDPEAEHAKVYPLLPSGTVEDNARSYNWLVLKLEDGTERVIGLPWIKVDTIVVVDTVNATVLIPGIGTGDIEKIRLAISAAGFNNFTITTS</sequence>
<feature type="domain" description="SH3 fold" evidence="1">
    <location>
        <begin position="12"/>
        <end position="133"/>
    </location>
</feature>
<name>A0A7U0J5I8_9CAUD</name>
<protein>
    <recommendedName>
        <fullName evidence="1">SH3 fold domain-containing protein</fullName>
    </recommendedName>
</protein>
<organism evidence="2 3">
    <name type="scientific">Klebsiella phage vB_KpM_FBKp24</name>
    <dbReference type="NCBI Taxonomy" id="2801834"/>
    <lineage>
        <taxon>Viruses</taxon>
        <taxon>Duplodnaviria</taxon>
        <taxon>Heunggongvirae</taxon>
        <taxon>Uroviricota</taxon>
        <taxon>Caudoviricetes</taxon>
        <taxon>Chimalliviridae</taxon>
        <taxon>Maaswegvirus</taxon>
        <taxon>Maaswegvirus Kp24</taxon>
    </lineage>
</organism>
<dbReference type="EMBL" id="MW394391">
    <property type="protein sequence ID" value="QQV92219.1"/>
    <property type="molecule type" value="Genomic_DNA"/>
</dbReference>
<proteinExistence type="predicted"/>
<accession>A0A7U0J5I8</accession>
<gene>
    <name evidence="2" type="ORF">vBKpMFBKp24_085</name>
</gene>
<evidence type="ECO:0000259" key="1">
    <source>
        <dbReference type="Pfam" id="PF20287"/>
    </source>
</evidence>
<evidence type="ECO:0000313" key="3">
    <source>
        <dbReference type="Proteomes" id="UP000596381"/>
    </source>
</evidence>
<reference evidence="2 3" key="1">
    <citation type="submission" date="2020-12" db="EMBL/GenBank/DDBJ databases">
        <title>Genomic characterization of four novel bacteriophages infecting Klebsiella pneumoniae.</title>
        <authorList>
            <person name="Estrada Bonilla B."/>
            <person name="Costa A.R."/>
            <person name="van Rossum T."/>
            <person name="Hagedoorn S."/>
            <person name="Wallinga H."/>
            <person name="Xiao M."/>
            <person name="Song W."/>
            <person name="Haas P.-J."/>
            <person name="Nobrega F.L."/>
            <person name="Brouns S.J.J."/>
        </authorList>
    </citation>
    <scope>NUCLEOTIDE SEQUENCE [LARGE SCALE GENOMIC DNA]</scope>
</reference>
<dbReference type="Proteomes" id="UP000596381">
    <property type="component" value="Segment"/>
</dbReference>
<evidence type="ECO:0000313" key="2">
    <source>
        <dbReference type="EMBL" id="QQV92219.1"/>
    </source>
</evidence>
<dbReference type="Pfam" id="PF20287">
    <property type="entry name" value="SH3DP"/>
    <property type="match status" value="1"/>
</dbReference>
<dbReference type="InterPro" id="IPR046907">
    <property type="entry name" value="SH3DP"/>
</dbReference>
<keyword evidence="3" id="KW-1185">Reference proteome</keyword>